<dbReference type="InParanoid" id="A0A7J7DHC4"/>
<organism evidence="1 2">
    <name type="scientific">Tripterygium wilfordii</name>
    <name type="common">Thunder God vine</name>
    <dbReference type="NCBI Taxonomy" id="458696"/>
    <lineage>
        <taxon>Eukaryota</taxon>
        <taxon>Viridiplantae</taxon>
        <taxon>Streptophyta</taxon>
        <taxon>Embryophyta</taxon>
        <taxon>Tracheophyta</taxon>
        <taxon>Spermatophyta</taxon>
        <taxon>Magnoliopsida</taxon>
        <taxon>eudicotyledons</taxon>
        <taxon>Gunneridae</taxon>
        <taxon>Pentapetalae</taxon>
        <taxon>rosids</taxon>
        <taxon>fabids</taxon>
        <taxon>Celastrales</taxon>
        <taxon>Celastraceae</taxon>
        <taxon>Tripterygium</taxon>
    </lineage>
</organism>
<keyword evidence="2" id="KW-1185">Reference proteome</keyword>
<dbReference type="AlphaFoldDB" id="A0A7J7DHC4"/>
<proteinExistence type="predicted"/>
<dbReference type="Proteomes" id="UP000593562">
    <property type="component" value="Unassembled WGS sequence"/>
</dbReference>
<protein>
    <submittedName>
        <fullName evidence="1">Uncharacterized protein</fullName>
    </submittedName>
</protein>
<name>A0A7J7DHC4_TRIWF</name>
<dbReference type="EMBL" id="JAAARO010000007">
    <property type="protein sequence ID" value="KAF5745713.1"/>
    <property type="molecule type" value="Genomic_DNA"/>
</dbReference>
<gene>
    <name evidence="1" type="ORF">HS088_TW07G01305</name>
</gene>
<sequence>MSSLMRLWMNTKIALRSPSRRCLECQKLLQKEMPMLKKLRVLFRFKQLLQTEVSSSSPLLVATSYSRSMLFILDMIRILYPMTMLQLLFEIETLDGFLNNESNAYLSYVVLGLLCVY</sequence>
<accession>A0A7J7DHC4</accession>
<evidence type="ECO:0000313" key="2">
    <source>
        <dbReference type="Proteomes" id="UP000593562"/>
    </source>
</evidence>
<reference evidence="1 2" key="1">
    <citation type="journal article" date="2020" name="Nat. Commun.">
        <title>Genome of Tripterygium wilfordii and identification of cytochrome P450 involved in triptolide biosynthesis.</title>
        <authorList>
            <person name="Tu L."/>
            <person name="Su P."/>
            <person name="Zhang Z."/>
            <person name="Gao L."/>
            <person name="Wang J."/>
            <person name="Hu T."/>
            <person name="Zhou J."/>
            <person name="Zhang Y."/>
            <person name="Zhao Y."/>
            <person name="Liu Y."/>
            <person name="Song Y."/>
            <person name="Tong Y."/>
            <person name="Lu Y."/>
            <person name="Yang J."/>
            <person name="Xu C."/>
            <person name="Jia M."/>
            <person name="Peters R.J."/>
            <person name="Huang L."/>
            <person name="Gao W."/>
        </authorList>
    </citation>
    <scope>NUCLEOTIDE SEQUENCE [LARGE SCALE GENOMIC DNA]</scope>
    <source>
        <strain evidence="2">cv. XIE 37</strain>
        <tissue evidence="1">Leaf</tissue>
    </source>
</reference>
<evidence type="ECO:0000313" key="1">
    <source>
        <dbReference type="EMBL" id="KAF5745713.1"/>
    </source>
</evidence>
<comment type="caution">
    <text evidence="1">The sequence shown here is derived from an EMBL/GenBank/DDBJ whole genome shotgun (WGS) entry which is preliminary data.</text>
</comment>